<gene>
    <name evidence="1" type="ORF">CEXT_814241</name>
</gene>
<comment type="caution">
    <text evidence="1">The sequence shown here is derived from an EMBL/GenBank/DDBJ whole genome shotgun (WGS) entry which is preliminary data.</text>
</comment>
<name>A0AAV4Y4Q0_CAEEX</name>
<keyword evidence="2" id="KW-1185">Reference proteome</keyword>
<protein>
    <submittedName>
        <fullName evidence="1">Uncharacterized protein</fullName>
    </submittedName>
</protein>
<sequence>MCKYSDDDNVTHIVDLIKKNEALPQITWIAYRGQGQQDKCKYSPIMKVMLWVFNCIKKNKVLKENECETDDEADKSDDSMFLLLL</sequence>
<evidence type="ECO:0000313" key="1">
    <source>
        <dbReference type="EMBL" id="GIZ01995.1"/>
    </source>
</evidence>
<proteinExistence type="predicted"/>
<dbReference type="EMBL" id="BPLR01018746">
    <property type="protein sequence ID" value="GIZ01995.1"/>
    <property type="molecule type" value="Genomic_DNA"/>
</dbReference>
<evidence type="ECO:0000313" key="2">
    <source>
        <dbReference type="Proteomes" id="UP001054945"/>
    </source>
</evidence>
<organism evidence="1 2">
    <name type="scientific">Caerostris extrusa</name>
    <name type="common">Bark spider</name>
    <name type="synonym">Caerostris bankana</name>
    <dbReference type="NCBI Taxonomy" id="172846"/>
    <lineage>
        <taxon>Eukaryota</taxon>
        <taxon>Metazoa</taxon>
        <taxon>Ecdysozoa</taxon>
        <taxon>Arthropoda</taxon>
        <taxon>Chelicerata</taxon>
        <taxon>Arachnida</taxon>
        <taxon>Araneae</taxon>
        <taxon>Araneomorphae</taxon>
        <taxon>Entelegynae</taxon>
        <taxon>Araneoidea</taxon>
        <taxon>Araneidae</taxon>
        <taxon>Caerostris</taxon>
    </lineage>
</organism>
<accession>A0AAV4Y4Q0</accession>
<dbReference type="AlphaFoldDB" id="A0AAV4Y4Q0"/>
<reference evidence="1 2" key="1">
    <citation type="submission" date="2021-06" db="EMBL/GenBank/DDBJ databases">
        <title>Caerostris extrusa draft genome.</title>
        <authorList>
            <person name="Kono N."/>
            <person name="Arakawa K."/>
        </authorList>
    </citation>
    <scope>NUCLEOTIDE SEQUENCE [LARGE SCALE GENOMIC DNA]</scope>
</reference>
<dbReference type="Proteomes" id="UP001054945">
    <property type="component" value="Unassembled WGS sequence"/>
</dbReference>